<keyword evidence="1" id="KW-1133">Transmembrane helix</keyword>
<sequence length="484" mass="52022">MAKDVASKITNGYLETFYTIPAVSSSVWVDLDMTDDGSTLIIQVNQDQGLLFLQTVLVTSTLFNVYSGFSPLTLIVSPETPRLPTGELALSDEDFLRNATSIVALIPTCALVCEDQVPGLPAFSQRGTFDTLDKACNNTLVTFDGFVTCAQSSSLCEADDVSSANSFKQVHFCMFSIHAASSNNFRYIAVNNTITFKFVPPPGYSLTSFDYTVTDLNSQVIAKSKRSARADNSQNSLGTVTITLTSCAPLNVQMKYGLCDGALIENNQCQGTVTGHVKNQDIDPTKIKGTGFYGQNCGQSIAPTVSVVSNDQGNSVAIISGSCAAVVAVLLIVFIAVLRKQKREKEEVIKSVSVDMSSEPVQQVSVQVSEKGTPLFGALGCCAPNCSKGENGGPLSFDVSTLEVQRREDIAQWTVHDVANWVYINGGGDLAARKVQEEEIDGKALLLVNVQEFVQFVAVDDQLAFGKLLLEVQRGGEIPPAWKP</sequence>
<dbReference type="OrthoDB" id="2390104at2759"/>
<organism evidence="2 3">
    <name type="scientific">Rhizoclosmatium globosum</name>
    <dbReference type="NCBI Taxonomy" id="329046"/>
    <lineage>
        <taxon>Eukaryota</taxon>
        <taxon>Fungi</taxon>
        <taxon>Fungi incertae sedis</taxon>
        <taxon>Chytridiomycota</taxon>
        <taxon>Chytridiomycota incertae sedis</taxon>
        <taxon>Chytridiomycetes</taxon>
        <taxon>Chytridiales</taxon>
        <taxon>Chytriomycetaceae</taxon>
        <taxon>Rhizoclosmatium</taxon>
    </lineage>
</organism>
<dbReference type="EMBL" id="MCGO01000039">
    <property type="protein sequence ID" value="ORY39523.1"/>
    <property type="molecule type" value="Genomic_DNA"/>
</dbReference>
<feature type="transmembrane region" description="Helical" evidence="1">
    <location>
        <begin position="316"/>
        <end position="338"/>
    </location>
</feature>
<accession>A0A1Y2BXP4</accession>
<proteinExistence type="predicted"/>
<dbReference type="Proteomes" id="UP000193642">
    <property type="component" value="Unassembled WGS sequence"/>
</dbReference>
<keyword evidence="3" id="KW-1185">Reference proteome</keyword>
<protein>
    <submittedName>
        <fullName evidence="2">Uncharacterized protein</fullName>
    </submittedName>
</protein>
<dbReference type="AlphaFoldDB" id="A0A1Y2BXP4"/>
<dbReference type="InterPro" id="IPR013761">
    <property type="entry name" value="SAM/pointed_sf"/>
</dbReference>
<keyword evidence="1" id="KW-0472">Membrane</keyword>
<dbReference type="SUPFAM" id="SSF47769">
    <property type="entry name" value="SAM/Pointed domain"/>
    <property type="match status" value="1"/>
</dbReference>
<dbReference type="Gene3D" id="1.10.150.50">
    <property type="entry name" value="Transcription Factor, Ets-1"/>
    <property type="match status" value="1"/>
</dbReference>
<comment type="caution">
    <text evidence="2">The sequence shown here is derived from an EMBL/GenBank/DDBJ whole genome shotgun (WGS) entry which is preliminary data.</text>
</comment>
<evidence type="ECO:0000313" key="2">
    <source>
        <dbReference type="EMBL" id="ORY39523.1"/>
    </source>
</evidence>
<reference evidence="2 3" key="1">
    <citation type="submission" date="2016-07" db="EMBL/GenBank/DDBJ databases">
        <title>Pervasive Adenine N6-methylation of Active Genes in Fungi.</title>
        <authorList>
            <consortium name="DOE Joint Genome Institute"/>
            <person name="Mondo S.J."/>
            <person name="Dannebaum R.O."/>
            <person name="Kuo R.C."/>
            <person name="Labutti K."/>
            <person name="Haridas S."/>
            <person name="Kuo A."/>
            <person name="Salamov A."/>
            <person name="Ahrendt S.R."/>
            <person name="Lipzen A."/>
            <person name="Sullivan W."/>
            <person name="Andreopoulos W.B."/>
            <person name="Clum A."/>
            <person name="Lindquist E."/>
            <person name="Daum C."/>
            <person name="Ramamoorthy G.K."/>
            <person name="Gryganskyi A."/>
            <person name="Culley D."/>
            <person name="Magnuson J.K."/>
            <person name="James T.Y."/>
            <person name="O'Malley M.A."/>
            <person name="Stajich J.E."/>
            <person name="Spatafora J.W."/>
            <person name="Visel A."/>
            <person name="Grigoriev I.V."/>
        </authorList>
    </citation>
    <scope>NUCLEOTIDE SEQUENCE [LARGE SCALE GENOMIC DNA]</scope>
    <source>
        <strain evidence="2 3">JEL800</strain>
    </source>
</reference>
<evidence type="ECO:0000313" key="3">
    <source>
        <dbReference type="Proteomes" id="UP000193642"/>
    </source>
</evidence>
<evidence type="ECO:0000256" key="1">
    <source>
        <dbReference type="SAM" id="Phobius"/>
    </source>
</evidence>
<keyword evidence="1" id="KW-0812">Transmembrane</keyword>
<gene>
    <name evidence="2" type="ORF">BCR33DRAFT_740854</name>
</gene>
<name>A0A1Y2BXP4_9FUNG</name>